<dbReference type="OrthoDB" id="2274804at2759"/>
<dbReference type="EMBL" id="KE546988">
    <property type="protein sequence ID" value="EPY53722.1"/>
    <property type="molecule type" value="Genomic_DNA"/>
</dbReference>
<dbReference type="OMA" id="QREDRTY"/>
<sequence>MELQKQCQQLVGLLVGNSPAIEELDSQASDAKEENVLKQREDRTYCLWKEFTEFLRVLSLTAVKEKGDENKTASFDVLESLTTLRILEEKFSSSSSSSSAKYSKAYVESLLQKQNFFCEENLSVEEEIFDLHKKIQEERGILQVLEPATQEVAASLLQHSSKSGVYRDFMESTQQELRTEKVRWEVLRNVVQVLILESGLSFADDEQLFYIMELCGERDNDFPI</sequence>
<evidence type="ECO:0000256" key="7">
    <source>
        <dbReference type="ARBA" id="ARBA00025735"/>
    </source>
</evidence>
<feature type="domain" description="Centromere protein H C-terminal" evidence="8">
    <location>
        <begin position="105"/>
        <end position="212"/>
    </location>
</feature>
<gene>
    <name evidence="9" type="ORF">SPOG_03045</name>
</gene>
<name>S9X945_SCHCR</name>
<keyword evidence="3" id="KW-0158">Chromosome</keyword>
<evidence type="ECO:0000259" key="8">
    <source>
        <dbReference type="Pfam" id="PF05837"/>
    </source>
</evidence>
<evidence type="ECO:0000256" key="2">
    <source>
        <dbReference type="ARBA" id="ARBA00004629"/>
    </source>
</evidence>
<dbReference type="GO" id="GO:0000776">
    <property type="term" value="C:kinetochore"/>
    <property type="evidence" value="ECO:0007669"/>
    <property type="project" value="UniProtKB-KW"/>
</dbReference>
<comment type="similarity">
    <text evidence="7">Belongs to the CENP-H/MCM16 family.</text>
</comment>
<dbReference type="HOGENOM" id="CLU_1235669_0_0_1"/>
<evidence type="ECO:0000256" key="5">
    <source>
        <dbReference type="ARBA" id="ARBA00023242"/>
    </source>
</evidence>
<evidence type="ECO:0000256" key="6">
    <source>
        <dbReference type="ARBA" id="ARBA00023328"/>
    </source>
</evidence>
<evidence type="ECO:0000256" key="4">
    <source>
        <dbReference type="ARBA" id="ARBA00022838"/>
    </source>
</evidence>
<keyword evidence="10" id="KW-1185">Reference proteome</keyword>
<dbReference type="RefSeq" id="XP_013021158.1">
    <property type="nucleotide sequence ID" value="XM_013165704.1"/>
</dbReference>
<evidence type="ECO:0000256" key="3">
    <source>
        <dbReference type="ARBA" id="ARBA00022454"/>
    </source>
</evidence>
<comment type="subcellular location">
    <subcellularLocation>
        <location evidence="2">Chromosome</location>
        <location evidence="2">Centromere</location>
        <location evidence="2">Kinetochore</location>
    </subcellularLocation>
    <subcellularLocation>
        <location evidence="1">Nucleus</location>
    </subcellularLocation>
</comment>
<evidence type="ECO:0000313" key="10">
    <source>
        <dbReference type="Proteomes" id="UP000015464"/>
    </source>
</evidence>
<dbReference type="Proteomes" id="UP000015464">
    <property type="component" value="Unassembled WGS sequence"/>
</dbReference>
<dbReference type="Pfam" id="PF05837">
    <property type="entry name" value="CENP-H"/>
    <property type="match status" value="1"/>
</dbReference>
<organism evidence="9 10">
    <name type="scientific">Schizosaccharomyces cryophilus (strain OY26 / ATCC MYA-4695 / CBS 11777 / NBRC 106824 / NRRL Y48691)</name>
    <name type="common">Fission yeast</name>
    <dbReference type="NCBI Taxonomy" id="653667"/>
    <lineage>
        <taxon>Eukaryota</taxon>
        <taxon>Fungi</taxon>
        <taxon>Dikarya</taxon>
        <taxon>Ascomycota</taxon>
        <taxon>Taphrinomycotina</taxon>
        <taxon>Schizosaccharomycetes</taxon>
        <taxon>Schizosaccharomycetales</taxon>
        <taxon>Schizosaccharomycetaceae</taxon>
        <taxon>Schizosaccharomyces</taxon>
    </lineage>
</organism>
<dbReference type="GO" id="GO:0051382">
    <property type="term" value="P:kinetochore assembly"/>
    <property type="evidence" value="ECO:0007669"/>
    <property type="project" value="InterPro"/>
</dbReference>
<evidence type="ECO:0000256" key="1">
    <source>
        <dbReference type="ARBA" id="ARBA00004123"/>
    </source>
</evidence>
<protein>
    <submittedName>
        <fullName evidence="9">CENP-H Fta3</fullName>
    </submittedName>
</protein>
<dbReference type="STRING" id="653667.S9X945"/>
<accession>S9X945</accession>
<keyword evidence="5" id="KW-0539">Nucleus</keyword>
<keyword evidence="6" id="KW-0137">Centromere</keyword>
<dbReference type="GO" id="GO:0005634">
    <property type="term" value="C:nucleus"/>
    <property type="evidence" value="ECO:0007669"/>
    <property type="project" value="UniProtKB-SubCell"/>
</dbReference>
<dbReference type="AlphaFoldDB" id="S9X945"/>
<reference evidence="9 10" key="1">
    <citation type="journal article" date="2011" name="Science">
        <title>Comparative functional genomics of the fission yeasts.</title>
        <authorList>
            <person name="Rhind N."/>
            <person name="Chen Z."/>
            <person name="Yassour M."/>
            <person name="Thompson D.A."/>
            <person name="Haas B.J."/>
            <person name="Habib N."/>
            <person name="Wapinski I."/>
            <person name="Roy S."/>
            <person name="Lin M.F."/>
            <person name="Heiman D.I."/>
            <person name="Young S.K."/>
            <person name="Furuya K."/>
            <person name="Guo Y."/>
            <person name="Pidoux A."/>
            <person name="Chen H.M."/>
            <person name="Robbertse B."/>
            <person name="Goldberg J.M."/>
            <person name="Aoki K."/>
            <person name="Bayne E.H."/>
            <person name="Berlin A.M."/>
            <person name="Desjardins C.A."/>
            <person name="Dobbs E."/>
            <person name="Dukaj L."/>
            <person name="Fan L."/>
            <person name="FitzGerald M.G."/>
            <person name="French C."/>
            <person name="Gujja S."/>
            <person name="Hansen K."/>
            <person name="Keifenheim D."/>
            <person name="Levin J.Z."/>
            <person name="Mosher R.A."/>
            <person name="Mueller C.A."/>
            <person name="Pfiffner J."/>
            <person name="Priest M."/>
            <person name="Russ C."/>
            <person name="Smialowska A."/>
            <person name="Swoboda P."/>
            <person name="Sykes S.M."/>
            <person name="Vaughn M."/>
            <person name="Vengrova S."/>
            <person name="Yoder R."/>
            <person name="Zeng Q."/>
            <person name="Allshire R."/>
            <person name="Baulcombe D."/>
            <person name="Birren B.W."/>
            <person name="Brown W."/>
            <person name="Ekwall K."/>
            <person name="Kellis M."/>
            <person name="Leatherwood J."/>
            <person name="Levin H."/>
            <person name="Margalit H."/>
            <person name="Martienssen R."/>
            <person name="Nieduszynski C.A."/>
            <person name="Spatafora J.W."/>
            <person name="Friedman N."/>
            <person name="Dalgaard J.Z."/>
            <person name="Baumann P."/>
            <person name="Niki H."/>
            <person name="Regev A."/>
            <person name="Nusbaum C."/>
        </authorList>
    </citation>
    <scope>NUCLEOTIDE SEQUENCE [LARGE SCALE GENOMIC DNA]</scope>
    <source>
        <strain evidence="10">OY26 / ATCC MYA-4695 / CBS 11777 / NBRC 106824 / NRRL Y48691</strain>
    </source>
</reference>
<keyword evidence="4" id="KW-0995">Kinetochore</keyword>
<proteinExistence type="inferred from homology"/>
<dbReference type="InterPro" id="IPR008426">
    <property type="entry name" value="CENP-H_C"/>
</dbReference>
<dbReference type="GeneID" id="25037364"/>
<evidence type="ECO:0000313" key="9">
    <source>
        <dbReference type="EMBL" id="EPY53722.1"/>
    </source>
</evidence>